<name>A0A4P9W455_9FUNG</name>
<feature type="compositionally biased region" description="Acidic residues" evidence="1">
    <location>
        <begin position="149"/>
        <end position="159"/>
    </location>
</feature>
<accession>A0A4P9W455</accession>
<protein>
    <submittedName>
        <fullName evidence="2">Uncharacterized protein</fullName>
    </submittedName>
</protein>
<feature type="region of interest" description="Disordered" evidence="1">
    <location>
        <begin position="140"/>
        <end position="165"/>
    </location>
</feature>
<sequence length="165" mass="18097">MSMPECFHYARETLSAPPPPGSPCPSPHDQLELLITLVKREGEENFGECFGFPGTQKVGTKPSRKLAGFLLLSVHFSRSTGSGLKLTGKVARYLWISHVKKFGKAKSFVKGTGAVVEDPDRRFSVGEQITPIYHMDSSAAEARKVPANGEDEFASEDEADNNRQE</sequence>
<keyword evidence="3" id="KW-1185">Reference proteome</keyword>
<proteinExistence type="predicted"/>
<dbReference type="Proteomes" id="UP000269721">
    <property type="component" value="Unassembled WGS sequence"/>
</dbReference>
<evidence type="ECO:0000313" key="2">
    <source>
        <dbReference type="EMBL" id="RKO86053.1"/>
    </source>
</evidence>
<organism evidence="2 3">
    <name type="scientific">Blyttiomyces helicus</name>
    <dbReference type="NCBI Taxonomy" id="388810"/>
    <lineage>
        <taxon>Eukaryota</taxon>
        <taxon>Fungi</taxon>
        <taxon>Fungi incertae sedis</taxon>
        <taxon>Chytridiomycota</taxon>
        <taxon>Chytridiomycota incertae sedis</taxon>
        <taxon>Chytridiomycetes</taxon>
        <taxon>Chytridiomycetes incertae sedis</taxon>
        <taxon>Blyttiomyces</taxon>
    </lineage>
</organism>
<dbReference type="EMBL" id="KZ998515">
    <property type="protein sequence ID" value="RKO86053.1"/>
    <property type="molecule type" value="Genomic_DNA"/>
</dbReference>
<evidence type="ECO:0000313" key="3">
    <source>
        <dbReference type="Proteomes" id="UP000269721"/>
    </source>
</evidence>
<reference evidence="3" key="1">
    <citation type="journal article" date="2018" name="Nat. Microbiol.">
        <title>Leveraging single-cell genomics to expand the fungal tree of life.</title>
        <authorList>
            <person name="Ahrendt S.R."/>
            <person name="Quandt C.A."/>
            <person name="Ciobanu D."/>
            <person name="Clum A."/>
            <person name="Salamov A."/>
            <person name="Andreopoulos B."/>
            <person name="Cheng J.F."/>
            <person name="Woyke T."/>
            <person name="Pelin A."/>
            <person name="Henrissat B."/>
            <person name="Reynolds N.K."/>
            <person name="Benny G.L."/>
            <person name="Smith M.E."/>
            <person name="James T.Y."/>
            <person name="Grigoriev I.V."/>
        </authorList>
    </citation>
    <scope>NUCLEOTIDE SEQUENCE [LARGE SCALE GENOMIC DNA]</scope>
</reference>
<gene>
    <name evidence="2" type="ORF">BDK51DRAFT_41498</name>
</gene>
<dbReference type="AlphaFoldDB" id="A0A4P9W455"/>
<evidence type="ECO:0000256" key="1">
    <source>
        <dbReference type="SAM" id="MobiDB-lite"/>
    </source>
</evidence>